<evidence type="ECO:0000313" key="8">
    <source>
        <dbReference type="EMBL" id="GIJ54614.1"/>
    </source>
</evidence>
<comment type="similarity">
    <text evidence="2">Belongs to the acyl-CoA dehydrogenase family.</text>
</comment>
<dbReference type="InterPro" id="IPR009075">
    <property type="entry name" value="AcylCo_DH/oxidase_C"/>
</dbReference>
<evidence type="ECO:0000259" key="6">
    <source>
        <dbReference type="Pfam" id="PF00441"/>
    </source>
</evidence>
<dbReference type="GO" id="GO:0003995">
    <property type="term" value="F:acyl-CoA dehydrogenase activity"/>
    <property type="evidence" value="ECO:0007669"/>
    <property type="project" value="TreeGrafter"/>
</dbReference>
<protein>
    <submittedName>
        <fullName evidence="8">Acyl-CoA dehydrogenase</fullName>
    </submittedName>
</protein>
<evidence type="ECO:0000256" key="4">
    <source>
        <dbReference type="ARBA" id="ARBA00022827"/>
    </source>
</evidence>
<evidence type="ECO:0000259" key="7">
    <source>
        <dbReference type="Pfam" id="PF02771"/>
    </source>
</evidence>
<dbReference type="InterPro" id="IPR009100">
    <property type="entry name" value="AcylCoA_DH/oxidase_NM_dom_sf"/>
</dbReference>
<accession>A0A8J3YZP7</accession>
<evidence type="ECO:0000256" key="2">
    <source>
        <dbReference type="ARBA" id="ARBA00009347"/>
    </source>
</evidence>
<keyword evidence="5" id="KW-0560">Oxidoreductase</keyword>
<feature type="domain" description="Acyl-CoA dehydrogenase/oxidase N-terminal" evidence="7">
    <location>
        <begin position="6"/>
        <end position="94"/>
    </location>
</feature>
<reference evidence="8" key="1">
    <citation type="submission" date="2021-01" db="EMBL/GenBank/DDBJ databases">
        <title>Whole genome shotgun sequence of Virgisporangium aurantiacum NBRC 16421.</title>
        <authorList>
            <person name="Komaki H."/>
            <person name="Tamura T."/>
        </authorList>
    </citation>
    <scope>NUCLEOTIDE SEQUENCE</scope>
    <source>
        <strain evidence="8">NBRC 16421</strain>
    </source>
</reference>
<dbReference type="AlphaFoldDB" id="A0A8J3YZP7"/>
<keyword evidence="4" id="KW-0274">FAD</keyword>
<gene>
    <name evidence="8" type="primary">fadE32</name>
    <name evidence="8" type="ORF">Vau01_021300</name>
</gene>
<organism evidence="8 9">
    <name type="scientific">Virgisporangium aurantiacum</name>
    <dbReference type="NCBI Taxonomy" id="175570"/>
    <lineage>
        <taxon>Bacteria</taxon>
        <taxon>Bacillati</taxon>
        <taxon>Actinomycetota</taxon>
        <taxon>Actinomycetes</taxon>
        <taxon>Micromonosporales</taxon>
        <taxon>Micromonosporaceae</taxon>
        <taxon>Virgisporangium</taxon>
    </lineage>
</organism>
<dbReference type="Gene3D" id="1.20.140.10">
    <property type="entry name" value="Butyryl-CoA Dehydrogenase, subunit A, domain 3"/>
    <property type="match status" value="1"/>
</dbReference>
<dbReference type="PANTHER" id="PTHR43884:SF20">
    <property type="entry name" value="ACYL-COA DEHYDROGENASE FADE28"/>
    <property type="match status" value="1"/>
</dbReference>
<dbReference type="Pfam" id="PF00441">
    <property type="entry name" value="Acyl-CoA_dh_1"/>
    <property type="match status" value="1"/>
</dbReference>
<dbReference type="InterPro" id="IPR036250">
    <property type="entry name" value="AcylCo_DH-like_C"/>
</dbReference>
<keyword evidence="9" id="KW-1185">Reference proteome</keyword>
<feature type="domain" description="Acyl-CoA dehydrogenase/oxidase C-terminal" evidence="6">
    <location>
        <begin position="188"/>
        <end position="305"/>
    </location>
</feature>
<dbReference type="SUPFAM" id="SSF47203">
    <property type="entry name" value="Acyl-CoA dehydrogenase C-terminal domain-like"/>
    <property type="match status" value="1"/>
</dbReference>
<evidence type="ECO:0000256" key="5">
    <source>
        <dbReference type="ARBA" id="ARBA00023002"/>
    </source>
</evidence>
<dbReference type="Gene3D" id="1.10.540.10">
    <property type="entry name" value="Acyl-CoA dehydrogenase/oxidase, N-terminal domain"/>
    <property type="match status" value="1"/>
</dbReference>
<proteinExistence type="inferred from homology"/>
<dbReference type="EMBL" id="BOPG01000012">
    <property type="protein sequence ID" value="GIJ54614.1"/>
    <property type="molecule type" value="Genomic_DNA"/>
</dbReference>
<comment type="cofactor">
    <cofactor evidence="1">
        <name>FAD</name>
        <dbReference type="ChEBI" id="CHEBI:57692"/>
    </cofactor>
</comment>
<evidence type="ECO:0000256" key="3">
    <source>
        <dbReference type="ARBA" id="ARBA00022630"/>
    </source>
</evidence>
<comment type="caution">
    <text evidence="8">The sequence shown here is derived from an EMBL/GenBank/DDBJ whole genome shotgun (WGS) entry which is preliminary data.</text>
</comment>
<dbReference type="PANTHER" id="PTHR43884">
    <property type="entry name" value="ACYL-COA DEHYDROGENASE"/>
    <property type="match status" value="1"/>
</dbReference>
<keyword evidence="3" id="KW-0285">Flavoprotein</keyword>
<dbReference type="InterPro" id="IPR037069">
    <property type="entry name" value="AcylCoA_DH/ox_N_sf"/>
</dbReference>
<dbReference type="RefSeq" id="WP_203989967.1">
    <property type="nucleotide sequence ID" value="NZ_BOPG01000012.1"/>
</dbReference>
<name>A0A8J3YZP7_9ACTN</name>
<evidence type="ECO:0000313" key="9">
    <source>
        <dbReference type="Proteomes" id="UP000612585"/>
    </source>
</evidence>
<dbReference type="SUPFAM" id="SSF56645">
    <property type="entry name" value="Acyl-CoA dehydrogenase NM domain-like"/>
    <property type="match status" value="1"/>
</dbReference>
<sequence>MRFALTDDQLALRDAVREVLADTCPPAVVRSSWTGGPVDGVAAALIELGVPGMAVPEKNGGLGLSDVDLVPVLIEVGYAAVPLPVAETAAVAAPLFAAAAWPGLEAPGVLAGDTWVAVRRADGPVPWAGRASLVLDLTGPAAVVRPVTGTDVSTVDGSRAARLLDDAPGEVVTDDPDLVALVRDRADLATAAQLLGLGRRMLDLTVDHVTTRTQFGVPVGSFQAVKHHLADALLQLEFAEPLVYAAAWATATATATATGTRERDVSAAVVTAVDAARFVARRAIQCHGAIGYTVEYDLHLYAKRAWALAATCDLDAHLTRLARALNLEVQ</sequence>
<evidence type="ECO:0000256" key="1">
    <source>
        <dbReference type="ARBA" id="ARBA00001974"/>
    </source>
</evidence>
<dbReference type="InterPro" id="IPR013786">
    <property type="entry name" value="AcylCoA_DH/ox_N"/>
</dbReference>
<dbReference type="Proteomes" id="UP000612585">
    <property type="component" value="Unassembled WGS sequence"/>
</dbReference>
<dbReference type="GO" id="GO:0050660">
    <property type="term" value="F:flavin adenine dinucleotide binding"/>
    <property type="evidence" value="ECO:0007669"/>
    <property type="project" value="InterPro"/>
</dbReference>
<dbReference type="Pfam" id="PF02771">
    <property type="entry name" value="Acyl-CoA_dh_N"/>
    <property type="match status" value="1"/>
</dbReference>